<accession>A0A9Q9FGF4</accession>
<keyword evidence="4" id="KW-1185">Reference proteome</keyword>
<dbReference type="Proteomes" id="UP001058016">
    <property type="component" value="Chromosome"/>
</dbReference>
<feature type="transmembrane region" description="Helical" evidence="1">
    <location>
        <begin position="20"/>
        <end position="41"/>
    </location>
</feature>
<evidence type="ECO:0000313" key="4">
    <source>
        <dbReference type="Proteomes" id="UP001058016"/>
    </source>
</evidence>
<keyword evidence="1" id="KW-0812">Transmembrane</keyword>
<proteinExistence type="predicted"/>
<evidence type="ECO:0008006" key="6">
    <source>
        <dbReference type="Google" id="ProtNLM"/>
    </source>
</evidence>
<evidence type="ECO:0000313" key="3">
    <source>
        <dbReference type="EMBL" id="UUF09597.1"/>
    </source>
</evidence>
<evidence type="ECO:0000256" key="1">
    <source>
        <dbReference type="SAM" id="Phobius"/>
    </source>
</evidence>
<feature type="transmembrane region" description="Helical" evidence="1">
    <location>
        <begin position="99"/>
        <end position="117"/>
    </location>
</feature>
<dbReference type="Proteomes" id="UP001058072">
    <property type="component" value="Chromosome"/>
</dbReference>
<dbReference type="EMBL" id="CP071249">
    <property type="protein sequence ID" value="UUF06038.1"/>
    <property type="molecule type" value="Genomic_DNA"/>
</dbReference>
<name>A0A9Q9FGF4_9FIRM</name>
<reference evidence="3 4" key="1">
    <citation type="submission" date="2021-03" db="EMBL/GenBank/DDBJ databases">
        <title>Comparative Genomics and Metabolomics in the genus Turicibacter.</title>
        <authorList>
            <person name="Maki J."/>
            <person name="Looft T."/>
        </authorList>
    </citation>
    <scope>NUCLEOTIDE SEQUENCE</scope>
    <source>
        <strain evidence="3">ISU324</strain>
        <strain evidence="2 4">MMM721</strain>
    </source>
</reference>
<keyword evidence="1" id="KW-0472">Membrane</keyword>
<dbReference type="EMBL" id="CP071250">
    <property type="protein sequence ID" value="UUF09597.1"/>
    <property type="molecule type" value="Genomic_DNA"/>
</dbReference>
<feature type="transmembrane region" description="Helical" evidence="1">
    <location>
        <begin position="72"/>
        <end position="93"/>
    </location>
</feature>
<protein>
    <recommendedName>
        <fullName evidence="6">DUF2069 domain-containing protein</fullName>
    </recommendedName>
</protein>
<gene>
    <name evidence="2" type="ORF">J0J69_00125</name>
    <name evidence="3" type="ORF">J0J70_06570</name>
</gene>
<organism evidence="3 5">
    <name type="scientific">Turicibacter bilis</name>
    <dbReference type="NCBI Taxonomy" id="2735723"/>
    <lineage>
        <taxon>Bacteria</taxon>
        <taxon>Bacillati</taxon>
        <taxon>Bacillota</taxon>
        <taxon>Erysipelotrichia</taxon>
        <taxon>Erysipelotrichales</taxon>
        <taxon>Turicibacteraceae</taxon>
        <taxon>Turicibacter</taxon>
    </lineage>
</organism>
<evidence type="ECO:0000313" key="5">
    <source>
        <dbReference type="Proteomes" id="UP001058072"/>
    </source>
</evidence>
<evidence type="ECO:0000313" key="2">
    <source>
        <dbReference type="EMBL" id="UUF06038.1"/>
    </source>
</evidence>
<sequence length="131" mass="15469">MNQTLIIIKKVLKNGFYCLLWFWMLINLGWSLTIGCADPMIIMPEEVVPWMTSMFIVTMIYLLMVPSQKWNWTLLPIIGLWSIQYIYALIFHYHPYDTLMDGIGFFATLTCYLHNYLNSKKQSINQTNKMA</sequence>
<dbReference type="RefSeq" id="WP_055305329.1">
    <property type="nucleotide sequence ID" value="NZ_CP071249.1"/>
</dbReference>
<keyword evidence="1" id="KW-1133">Transmembrane helix</keyword>
<dbReference type="AlphaFoldDB" id="A0A9Q9FGF4"/>
<feature type="transmembrane region" description="Helical" evidence="1">
    <location>
        <begin position="47"/>
        <end position="65"/>
    </location>
</feature>